<keyword evidence="2" id="KW-0547">Nucleotide-binding</keyword>
<dbReference type="InterPro" id="IPR000719">
    <property type="entry name" value="Prot_kinase_dom"/>
</dbReference>
<dbReference type="SMART" id="SM00220">
    <property type="entry name" value="S_TKc"/>
    <property type="match status" value="1"/>
</dbReference>
<evidence type="ECO:0000313" key="7">
    <source>
        <dbReference type="EnsemblProtists" id="EOD23588"/>
    </source>
</evidence>
<keyword evidence="8" id="KW-1185">Reference proteome</keyword>
<dbReference type="RefSeq" id="XP_005776017.1">
    <property type="nucleotide sequence ID" value="XM_005775960.1"/>
</dbReference>
<protein>
    <recommendedName>
        <fullName evidence="6">Protein kinase domain-containing protein</fullName>
    </recommendedName>
</protein>
<dbReference type="SUPFAM" id="SSF56112">
    <property type="entry name" value="Protein kinase-like (PK-like)"/>
    <property type="match status" value="1"/>
</dbReference>
<evidence type="ECO:0000256" key="3">
    <source>
        <dbReference type="ARBA" id="ARBA00022777"/>
    </source>
</evidence>
<dbReference type="InterPro" id="IPR011009">
    <property type="entry name" value="Kinase-like_dom_sf"/>
</dbReference>
<reference evidence="7" key="2">
    <citation type="submission" date="2024-10" db="UniProtKB">
        <authorList>
            <consortium name="EnsemblProtists"/>
        </authorList>
    </citation>
    <scope>IDENTIFICATION</scope>
</reference>
<evidence type="ECO:0000256" key="2">
    <source>
        <dbReference type="ARBA" id="ARBA00022741"/>
    </source>
</evidence>
<keyword evidence="4" id="KW-0067">ATP-binding</keyword>
<dbReference type="KEGG" id="ehx:EMIHUDRAFT_457955"/>
<dbReference type="AlphaFoldDB" id="A0A0D3JJA3"/>
<dbReference type="Gene3D" id="1.10.510.10">
    <property type="entry name" value="Transferase(Phosphotransferase) domain 1"/>
    <property type="match status" value="1"/>
</dbReference>
<evidence type="ECO:0000256" key="1">
    <source>
        <dbReference type="ARBA" id="ARBA00022679"/>
    </source>
</evidence>
<evidence type="ECO:0000313" key="8">
    <source>
        <dbReference type="Proteomes" id="UP000013827"/>
    </source>
</evidence>
<keyword evidence="3" id="KW-0418">Kinase</keyword>
<dbReference type="eggNOG" id="KOG0192">
    <property type="taxonomic scope" value="Eukaryota"/>
</dbReference>
<dbReference type="PANTHER" id="PTHR44329">
    <property type="entry name" value="SERINE/THREONINE-PROTEIN KINASE TNNI3K-RELATED"/>
    <property type="match status" value="1"/>
</dbReference>
<dbReference type="GO" id="GO:0005524">
    <property type="term" value="F:ATP binding"/>
    <property type="evidence" value="ECO:0007669"/>
    <property type="project" value="UniProtKB-KW"/>
</dbReference>
<reference evidence="8" key="1">
    <citation type="journal article" date="2013" name="Nature">
        <title>Pan genome of the phytoplankton Emiliania underpins its global distribution.</title>
        <authorList>
            <person name="Read B.A."/>
            <person name="Kegel J."/>
            <person name="Klute M.J."/>
            <person name="Kuo A."/>
            <person name="Lefebvre S.C."/>
            <person name="Maumus F."/>
            <person name="Mayer C."/>
            <person name="Miller J."/>
            <person name="Monier A."/>
            <person name="Salamov A."/>
            <person name="Young J."/>
            <person name="Aguilar M."/>
            <person name="Claverie J.M."/>
            <person name="Frickenhaus S."/>
            <person name="Gonzalez K."/>
            <person name="Herman E.K."/>
            <person name="Lin Y.C."/>
            <person name="Napier J."/>
            <person name="Ogata H."/>
            <person name="Sarno A.F."/>
            <person name="Shmutz J."/>
            <person name="Schroeder D."/>
            <person name="de Vargas C."/>
            <person name="Verret F."/>
            <person name="von Dassow P."/>
            <person name="Valentin K."/>
            <person name="Van de Peer Y."/>
            <person name="Wheeler G."/>
            <person name="Dacks J.B."/>
            <person name="Delwiche C.F."/>
            <person name="Dyhrman S.T."/>
            <person name="Glockner G."/>
            <person name="John U."/>
            <person name="Richards T."/>
            <person name="Worden A.Z."/>
            <person name="Zhang X."/>
            <person name="Grigoriev I.V."/>
            <person name="Allen A.E."/>
            <person name="Bidle K."/>
            <person name="Borodovsky M."/>
            <person name="Bowler C."/>
            <person name="Brownlee C."/>
            <person name="Cock J.M."/>
            <person name="Elias M."/>
            <person name="Gladyshev V.N."/>
            <person name="Groth M."/>
            <person name="Guda C."/>
            <person name="Hadaegh A."/>
            <person name="Iglesias-Rodriguez M.D."/>
            <person name="Jenkins J."/>
            <person name="Jones B.M."/>
            <person name="Lawson T."/>
            <person name="Leese F."/>
            <person name="Lindquist E."/>
            <person name="Lobanov A."/>
            <person name="Lomsadze A."/>
            <person name="Malik S.B."/>
            <person name="Marsh M.E."/>
            <person name="Mackinder L."/>
            <person name="Mock T."/>
            <person name="Mueller-Roeber B."/>
            <person name="Pagarete A."/>
            <person name="Parker M."/>
            <person name="Probert I."/>
            <person name="Quesneville H."/>
            <person name="Raines C."/>
            <person name="Rensing S.A."/>
            <person name="Riano-Pachon D.M."/>
            <person name="Richier S."/>
            <person name="Rokitta S."/>
            <person name="Shiraiwa Y."/>
            <person name="Soanes D.M."/>
            <person name="van der Giezen M."/>
            <person name="Wahlund T.M."/>
            <person name="Williams B."/>
            <person name="Wilson W."/>
            <person name="Wolfe G."/>
            <person name="Wurch L.L."/>
        </authorList>
    </citation>
    <scope>NUCLEOTIDE SEQUENCE</scope>
</reference>
<keyword evidence="1" id="KW-0808">Transferase</keyword>
<evidence type="ECO:0000256" key="4">
    <source>
        <dbReference type="ARBA" id="ARBA00022840"/>
    </source>
</evidence>
<evidence type="ECO:0000259" key="6">
    <source>
        <dbReference type="PROSITE" id="PS50011"/>
    </source>
</evidence>
<dbReference type="PANTHER" id="PTHR44329:SF288">
    <property type="entry name" value="MITOGEN-ACTIVATED PROTEIN KINASE KINASE KINASE 20"/>
    <property type="match status" value="1"/>
</dbReference>
<evidence type="ECO:0000256" key="5">
    <source>
        <dbReference type="SAM" id="MobiDB-lite"/>
    </source>
</evidence>
<organism evidence="7 8">
    <name type="scientific">Emiliania huxleyi (strain CCMP1516)</name>
    <dbReference type="NCBI Taxonomy" id="280463"/>
    <lineage>
        <taxon>Eukaryota</taxon>
        <taxon>Haptista</taxon>
        <taxon>Haptophyta</taxon>
        <taxon>Prymnesiophyceae</taxon>
        <taxon>Isochrysidales</taxon>
        <taxon>Noelaerhabdaceae</taxon>
        <taxon>Emiliania</taxon>
    </lineage>
</organism>
<dbReference type="Proteomes" id="UP000013827">
    <property type="component" value="Unassembled WGS sequence"/>
</dbReference>
<proteinExistence type="predicted"/>
<accession>A0A0D3JJA3</accession>
<dbReference type="HOGENOM" id="CLU_644701_0_0_1"/>
<dbReference type="GeneID" id="17269133"/>
<name>A0A0D3JJA3_EMIH1</name>
<dbReference type="EnsemblProtists" id="EOD23588">
    <property type="protein sequence ID" value="EOD23588"/>
    <property type="gene ID" value="EMIHUDRAFT_457955"/>
</dbReference>
<feature type="domain" description="Protein kinase" evidence="6">
    <location>
        <begin position="113"/>
        <end position="402"/>
    </location>
</feature>
<dbReference type="STRING" id="2903.R1CKY1"/>
<feature type="region of interest" description="Disordered" evidence="5">
    <location>
        <begin position="1"/>
        <end position="30"/>
    </location>
</feature>
<dbReference type="GO" id="GO:0004674">
    <property type="term" value="F:protein serine/threonine kinase activity"/>
    <property type="evidence" value="ECO:0007669"/>
    <property type="project" value="TreeGrafter"/>
</dbReference>
<dbReference type="InterPro" id="IPR051681">
    <property type="entry name" value="Ser/Thr_Kinases-Pseudokinases"/>
</dbReference>
<dbReference type="Gene3D" id="3.30.200.20">
    <property type="entry name" value="Phosphorylase Kinase, domain 1"/>
    <property type="match status" value="1"/>
</dbReference>
<sequence>MPTAGKAPAPPGSWRAHDEEAAHKYAARRSSAGVRRNLVEKRGSFVDERSISAASEENREAWRTASKLMRGANTAVTQLDGPAWVAGLAPLQQPAVPELLWSDLGGSGFTPNLDTMTKMGEGEFCTVHVTLAEGADRAVKTLRRSREGGEVACADLLRELTVLSRARHRNVIRLKAHGQRPSLVDPGRLGSVPFGCLELVEPLSKQLPPEDPGNVMPWVRAQGVKRWPVQRGLDVALQIARALRYCHDEYMPGYRLLHRDLKPTNIGLARGGRVVLMDFGLCKLWQRSAREEEGEGRCLTAQTGSLRYMAPEVALCQPYSHKAEVFSWASMVFELTAHKKPFFWMEPKTYLSEVCEGGRRAALPAAVEALPELHAAVLACWSASPAARPDFAKVVPVLEAALAQLPPLPEVVTERRDDGMSCCAIL</sequence>
<dbReference type="Pfam" id="PF00069">
    <property type="entry name" value="Pkinase"/>
    <property type="match status" value="1"/>
</dbReference>
<dbReference type="PaxDb" id="2903-EOD23588"/>
<dbReference type="PROSITE" id="PS50011">
    <property type="entry name" value="PROTEIN_KINASE_DOM"/>
    <property type="match status" value="1"/>
</dbReference>